<dbReference type="EMBL" id="BARS01017813">
    <property type="protein sequence ID" value="GAF87675.1"/>
    <property type="molecule type" value="Genomic_DNA"/>
</dbReference>
<evidence type="ECO:0000313" key="1">
    <source>
        <dbReference type="EMBL" id="GAF87675.1"/>
    </source>
</evidence>
<sequence>YKTLIEPASYFYYYVYVTFPLSPWSSEAWGATQNVSVMAPEDVSHEELVAYMSHLKWLVDTSSLPPRERSRLLSRLDSAGEMIDSAFEIGGNLNKLHGAVGQLQAFISKLTDDDDLSAYPDAGLWIEQASFIVERLCSV</sequence>
<name>X0UGM7_9ZZZZ</name>
<reference evidence="1" key="1">
    <citation type="journal article" date="2014" name="Front. Microbiol.">
        <title>High frequency of phylogenetically diverse reductive dehalogenase-homologous genes in deep subseafloor sedimentary metagenomes.</title>
        <authorList>
            <person name="Kawai M."/>
            <person name="Futagami T."/>
            <person name="Toyoda A."/>
            <person name="Takaki Y."/>
            <person name="Nishi S."/>
            <person name="Hori S."/>
            <person name="Arai W."/>
            <person name="Tsubouchi T."/>
            <person name="Morono Y."/>
            <person name="Uchiyama I."/>
            <person name="Ito T."/>
            <person name="Fujiyama A."/>
            <person name="Inagaki F."/>
            <person name="Takami H."/>
        </authorList>
    </citation>
    <scope>NUCLEOTIDE SEQUENCE</scope>
    <source>
        <strain evidence="1">Expedition CK06-06</strain>
    </source>
</reference>
<organism evidence="1">
    <name type="scientific">marine sediment metagenome</name>
    <dbReference type="NCBI Taxonomy" id="412755"/>
    <lineage>
        <taxon>unclassified sequences</taxon>
        <taxon>metagenomes</taxon>
        <taxon>ecological metagenomes</taxon>
    </lineage>
</organism>
<gene>
    <name evidence="1" type="ORF">S01H1_29083</name>
</gene>
<feature type="non-terminal residue" evidence="1">
    <location>
        <position position="1"/>
    </location>
</feature>
<dbReference type="AlphaFoldDB" id="X0UGM7"/>
<accession>X0UGM7</accession>
<proteinExistence type="predicted"/>
<protein>
    <submittedName>
        <fullName evidence="1">Uncharacterized protein</fullName>
    </submittedName>
</protein>
<comment type="caution">
    <text evidence="1">The sequence shown here is derived from an EMBL/GenBank/DDBJ whole genome shotgun (WGS) entry which is preliminary data.</text>
</comment>